<keyword evidence="2" id="KW-0040">ANK repeat</keyword>
<dbReference type="InterPro" id="IPR036770">
    <property type="entry name" value="Ankyrin_rpt-contain_sf"/>
</dbReference>
<dbReference type="PANTHER" id="PTHR24198:SF165">
    <property type="entry name" value="ANKYRIN REPEAT-CONTAINING PROTEIN-RELATED"/>
    <property type="match status" value="1"/>
</dbReference>
<dbReference type="OrthoDB" id="21661at10239"/>
<dbReference type="InterPro" id="IPR013083">
    <property type="entry name" value="Znf_RING/FYVE/PHD"/>
</dbReference>
<dbReference type="GO" id="GO:0016874">
    <property type="term" value="F:ligase activity"/>
    <property type="evidence" value="ECO:0007669"/>
    <property type="project" value="UniProtKB-KW"/>
</dbReference>
<keyword evidence="1" id="KW-0677">Repeat</keyword>
<feature type="domain" description="RING-type" evidence="4">
    <location>
        <begin position="24"/>
        <end position="65"/>
    </location>
</feature>
<accession>B5LWJ8</accession>
<dbReference type="EMBL" id="EU916176">
    <property type="protein sequence ID" value="ACH46861.1"/>
    <property type="molecule type" value="Genomic_DNA"/>
</dbReference>
<keyword evidence="5" id="KW-0436">Ligase</keyword>
<keyword evidence="3" id="KW-0479">Metal-binding</keyword>
<name>B5LWJ8_9PHYC</name>
<dbReference type="Pfam" id="PF13639">
    <property type="entry name" value="zf-RING_2"/>
    <property type="match status" value="1"/>
</dbReference>
<dbReference type="KEGG" id="vg:6804896"/>
<keyword evidence="6" id="KW-1185">Reference proteome</keyword>
<sequence length="327" mass="35297">MDMVKTVAFNMYILRKCTKTMERCVVCQESILDSEAKSTTGCSHTFHTRCLLSSVRNSDTCPVCRAPLVDREDGVDTSVVDLLPSFTLVVAGEASLSAEEEAFAACEVGNVSRVKSLVQSGLVPSNVRQETTCGNLLHAALFSDADPLIQYLVREAGVSVNETDVLQVSPLHLAVLKGKVSLVRLFLGSGAFVDVRDAEGKSPLSHACIGSRIAIVKLLIDEGASTRDTDQGGNTALHHAIGRGECAQACVKMVLRERNTDVNAQNTLGDTALHLAISTGCQSLVKRLLRHGADPDIRNRVGRQPKDCLTVKERRSKSERIRDLLSA</sequence>
<dbReference type="PROSITE" id="PS50297">
    <property type="entry name" value="ANK_REP_REGION"/>
    <property type="match status" value="3"/>
</dbReference>
<dbReference type="GO" id="GO:0008270">
    <property type="term" value="F:zinc ion binding"/>
    <property type="evidence" value="ECO:0007669"/>
    <property type="project" value="UniProtKB-KW"/>
</dbReference>
<dbReference type="InterPro" id="IPR001841">
    <property type="entry name" value="Znf_RING"/>
</dbReference>
<reference evidence="5 6" key="1">
    <citation type="journal article" date="2009" name="Virology">
        <title>Genomic analysis of the smallest giant virus--Feldmannia sp. virus 158.</title>
        <authorList>
            <person name="Schroeder D.C."/>
            <person name="Park Y."/>
            <person name="Yoon H.M."/>
            <person name="Lee Y.S."/>
            <person name="Kang S.W."/>
            <person name="Meints R.H."/>
            <person name="Ivey R.G."/>
            <person name="Choi T.J."/>
        </authorList>
    </citation>
    <scope>NUCLEOTIDE SEQUENCE [LARGE SCALE GENOMIC DNA]</scope>
    <source>
        <strain evidence="5">FsV-158</strain>
    </source>
</reference>
<dbReference type="Pfam" id="PF00023">
    <property type="entry name" value="Ank"/>
    <property type="match status" value="1"/>
</dbReference>
<evidence type="ECO:0000256" key="3">
    <source>
        <dbReference type="PROSITE-ProRule" id="PRU00175"/>
    </source>
</evidence>
<dbReference type="PROSITE" id="PS50089">
    <property type="entry name" value="ZF_RING_2"/>
    <property type="match status" value="1"/>
</dbReference>
<dbReference type="SUPFAM" id="SSF48403">
    <property type="entry name" value="Ankyrin repeat"/>
    <property type="match status" value="1"/>
</dbReference>
<dbReference type="PROSITE" id="PS50088">
    <property type="entry name" value="ANK_REPEAT"/>
    <property type="match status" value="4"/>
</dbReference>
<keyword evidence="3" id="KW-0863">Zinc-finger</keyword>
<dbReference type="SMART" id="SM00248">
    <property type="entry name" value="ANK"/>
    <property type="match status" value="5"/>
</dbReference>
<dbReference type="GeneID" id="6804896"/>
<dbReference type="SMART" id="SM00184">
    <property type="entry name" value="RING"/>
    <property type="match status" value="1"/>
</dbReference>
<dbReference type="SUPFAM" id="SSF57850">
    <property type="entry name" value="RING/U-box"/>
    <property type="match status" value="1"/>
</dbReference>
<proteinExistence type="predicted"/>
<evidence type="ECO:0000256" key="1">
    <source>
        <dbReference type="ARBA" id="ARBA00022737"/>
    </source>
</evidence>
<dbReference type="PANTHER" id="PTHR24198">
    <property type="entry name" value="ANKYRIN REPEAT AND PROTEIN KINASE DOMAIN-CONTAINING PROTEIN"/>
    <property type="match status" value="1"/>
</dbReference>
<dbReference type="CDD" id="cd16448">
    <property type="entry name" value="RING-H2"/>
    <property type="match status" value="1"/>
</dbReference>
<evidence type="ECO:0000313" key="6">
    <source>
        <dbReference type="Proteomes" id="UP000204092"/>
    </source>
</evidence>
<protein>
    <submittedName>
        <fullName evidence="5">Putative ubiquitin ligase/ankyrin repeat protein</fullName>
    </submittedName>
</protein>
<dbReference type="RefSeq" id="YP_002154731.1">
    <property type="nucleotide sequence ID" value="NC_011183.1"/>
</dbReference>
<dbReference type="Gene3D" id="1.25.40.20">
    <property type="entry name" value="Ankyrin repeat-containing domain"/>
    <property type="match status" value="1"/>
</dbReference>
<dbReference type="Gene3D" id="3.30.40.10">
    <property type="entry name" value="Zinc/RING finger domain, C3HC4 (zinc finger)"/>
    <property type="match status" value="1"/>
</dbReference>
<evidence type="ECO:0000259" key="4">
    <source>
        <dbReference type="PROSITE" id="PS50089"/>
    </source>
</evidence>
<evidence type="ECO:0000256" key="2">
    <source>
        <dbReference type="ARBA" id="ARBA00023043"/>
    </source>
</evidence>
<evidence type="ECO:0000313" key="5">
    <source>
        <dbReference type="EMBL" id="ACH46861.1"/>
    </source>
</evidence>
<keyword evidence="3" id="KW-0862">Zinc</keyword>
<dbReference type="Pfam" id="PF12796">
    <property type="entry name" value="Ank_2"/>
    <property type="match status" value="1"/>
</dbReference>
<organism evidence="5 6">
    <name type="scientific">Feldmannia species virus</name>
    <dbReference type="NCBI Taxonomy" id="39420"/>
    <lineage>
        <taxon>Viruses</taxon>
        <taxon>Varidnaviria</taxon>
        <taxon>Bamfordvirae</taxon>
        <taxon>Nucleocytoviricota</taxon>
        <taxon>Megaviricetes</taxon>
        <taxon>Algavirales</taxon>
        <taxon>Phycodnaviridae</taxon>
        <taxon>Phaeovirus</taxon>
        <taxon>Phaeovirus feldmanniae</taxon>
    </lineage>
</organism>
<dbReference type="InterPro" id="IPR002110">
    <property type="entry name" value="Ankyrin_rpt"/>
</dbReference>
<dbReference type="Proteomes" id="UP000204092">
    <property type="component" value="Segment"/>
</dbReference>